<name>A0A6C0F094_9ZZZZ</name>
<keyword evidence="1" id="KW-1133">Transmembrane helix</keyword>
<evidence type="ECO:0000313" key="2">
    <source>
        <dbReference type="EMBL" id="QHT34768.1"/>
    </source>
</evidence>
<organism evidence="2">
    <name type="scientific">viral metagenome</name>
    <dbReference type="NCBI Taxonomy" id="1070528"/>
    <lineage>
        <taxon>unclassified sequences</taxon>
        <taxon>metagenomes</taxon>
        <taxon>organismal metagenomes</taxon>
    </lineage>
</organism>
<dbReference type="AlphaFoldDB" id="A0A6C0F094"/>
<keyword evidence="1" id="KW-0812">Transmembrane</keyword>
<accession>A0A6C0F094</accession>
<keyword evidence="1" id="KW-0472">Membrane</keyword>
<evidence type="ECO:0000256" key="1">
    <source>
        <dbReference type="SAM" id="Phobius"/>
    </source>
</evidence>
<feature type="transmembrane region" description="Helical" evidence="1">
    <location>
        <begin position="20"/>
        <end position="39"/>
    </location>
</feature>
<reference evidence="2" key="1">
    <citation type="journal article" date="2020" name="Nature">
        <title>Giant virus diversity and host interactions through global metagenomics.</title>
        <authorList>
            <person name="Schulz F."/>
            <person name="Roux S."/>
            <person name="Paez-Espino D."/>
            <person name="Jungbluth S."/>
            <person name="Walsh D.A."/>
            <person name="Denef V.J."/>
            <person name="McMahon K.D."/>
            <person name="Konstantinidis K.T."/>
            <person name="Eloe-Fadrosh E.A."/>
            <person name="Kyrpides N.C."/>
            <person name="Woyke T."/>
        </authorList>
    </citation>
    <scope>NUCLEOTIDE SEQUENCE</scope>
    <source>
        <strain evidence="2">GVMAG-M-3300009163-63</strain>
    </source>
</reference>
<dbReference type="EMBL" id="MN739008">
    <property type="protein sequence ID" value="QHT34768.1"/>
    <property type="molecule type" value="Genomic_DNA"/>
</dbReference>
<proteinExistence type="predicted"/>
<protein>
    <submittedName>
        <fullName evidence="2">Uncharacterized protein</fullName>
    </submittedName>
</protein>
<sequence>MGGVWWGCGGVFGGVWGGVNGGFGVMMGGGEFFFLYNFFVK</sequence>